<reference evidence="1 2" key="1">
    <citation type="journal article" date="2011" name="Science">
        <title>The ecoresponsive genome of Daphnia pulex.</title>
        <authorList>
            <person name="Colbourne J.K."/>
            <person name="Pfrender M.E."/>
            <person name="Gilbert D."/>
            <person name="Thomas W.K."/>
            <person name="Tucker A."/>
            <person name="Oakley T.H."/>
            <person name="Tokishita S."/>
            <person name="Aerts A."/>
            <person name="Arnold G.J."/>
            <person name="Basu M.K."/>
            <person name="Bauer D.J."/>
            <person name="Caceres C.E."/>
            <person name="Carmel L."/>
            <person name="Casola C."/>
            <person name="Choi J.H."/>
            <person name="Detter J.C."/>
            <person name="Dong Q."/>
            <person name="Dusheyko S."/>
            <person name="Eads B.D."/>
            <person name="Frohlich T."/>
            <person name="Geiler-Samerotte K.A."/>
            <person name="Gerlach D."/>
            <person name="Hatcher P."/>
            <person name="Jogdeo S."/>
            <person name="Krijgsveld J."/>
            <person name="Kriventseva E.V."/>
            <person name="Kultz D."/>
            <person name="Laforsch C."/>
            <person name="Lindquist E."/>
            <person name="Lopez J."/>
            <person name="Manak J.R."/>
            <person name="Muller J."/>
            <person name="Pangilinan J."/>
            <person name="Patwardhan R.P."/>
            <person name="Pitluck S."/>
            <person name="Pritham E.J."/>
            <person name="Rechtsteiner A."/>
            <person name="Rho M."/>
            <person name="Rogozin I.B."/>
            <person name="Sakarya O."/>
            <person name="Salamov A."/>
            <person name="Schaack S."/>
            <person name="Shapiro H."/>
            <person name="Shiga Y."/>
            <person name="Skalitzky C."/>
            <person name="Smith Z."/>
            <person name="Souvorov A."/>
            <person name="Sung W."/>
            <person name="Tang Z."/>
            <person name="Tsuchiya D."/>
            <person name="Tu H."/>
            <person name="Vos H."/>
            <person name="Wang M."/>
            <person name="Wolf Y.I."/>
            <person name="Yamagata H."/>
            <person name="Yamada T."/>
            <person name="Ye Y."/>
            <person name="Shaw J.R."/>
            <person name="Andrews J."/>
            <person name="Crease T.J."/>
            <person name="Tang H."/>
            <person name="Lucas S.M."/>
            <person name="Robertson H.M."/>
            <person name="Bork P."/>
            <person name="Koonin E.V."/>
            <person name="Zdobnov E.M."/>
            <person name="Grigoriev I.V."/>
            <person name="Lynch M."/>
            <person name="Boore J.L."/>
        </authorList>
    </citation>
    <scope>NUCLEOTIDE SEQUENCE [LARGE SCALE GENOMIC DNA]</scope>
</reference>
<dbReference type="HOGENOM" id="CLU_931432_0_0_1"/>
<keyword evidence="2" id="KW-1185">Reference proteome</keyword>
<proteinExistence type="predicted"/>
<dbReference type="AlphaFoldDB" id="E9I2J3"/>
<protein>
    <submittedName>
        <fullName evidence="1">Uncharacterized protein</fullName>
    </submittedName>
</protein>
<accession>E9I2J3</accession>
<dbReference type="PANTHER" id="PTHR24401:SF29">
    <property type="entry name" value="SI:CH211-243P7.3-RELATED"/>
    <property type="match status" value="1"/>
</dbReference>
<sequence>MELAPLKTGFTPVYESILKIDSTKKVAKKLQGKAADFVSWCTNVGNERGEVLMSILTMLESLANLDRMAQGLMEIFEKSQPNPLVLYTDRDCCKSNASELYASDDEEECRIDLRSIPWWDKLDKLAAALVNSTSLSVTKSEAENVVRLYEDLSDFDKIPLKYSRILKPSRCGFGRSKNNCGHFGQEAINKIRISEIQLLLQEIQLPELPTTSFEALPLAKEREMHLAQPTNPFVFAEAEDRTGLAKVRKLLLVQKECDEQAEGIEISDQATEGQQATCNQVLVKPAIPKQLHGGSGKPN</sequence>
<evidence type="ECO:0000313" key="2">
    <source>
        <dbReference type="Proteomes" id="UP000000305"/>
    </source>
</evidence>
<dbReference type="InParanoid" id="E9I2J3"/>
<dbReference type="EMBL" id="GL734127">
    <property type="protein sequence ID" value="EFX61787.1"/>
    <property type="molecule type" value="Genomic_DNA"/>
</dbReference>
<dbReference type="Proteomes" id="UP000000305">
    <property type="component" value="Unassembled WGS sequence"/>
</dbReference>
<dbReference type="KEGG" id="dpx:DAPPUDRAFT_120959"/>
<organism evidence="1 2">
    <name type="scientific">Daphnia pulex</name>
    <name type="common">Water flea</name>
    <dbReference type="NCBI Taxonomy" id="6669"/>
    <lineage>
        <taxon>Eukaryota</taxon>
        <taxon>Metazoa</taxon>
        <taxon>Ecdysozoa</taxon>
        <taxon>Arthropoda</taxon>
        <taxon>Crustacea</taxon>
        <taxon>Branchiopoda</taxon>
        <taxon>Diplostraca</taxon>
        <taxon>Cladocera</taxon>
        <taxon>Anomopoda</taxon>
        <taxon>Daphniidae</taxon>
        <taxon>Daphnia</taxon>
    </lineage>
</organism>
<name>E9I2J3_DAPPU</name>
<dbReference type="PANTHER" id="PTHR24401">
    <property type="entry name" value="SI:CH211-243P7.3-RELATED"/>
    <property type="match status" value="1"/>
</dbReference>
<gene>
    <name evidence="1" type="ORF">DAPPUDRAFT_120959</name>
</gene>
<evidence type="ECO:0000313" key="1">
    <source>
        <dbReference type="EMBL" id="EFX61787.1"/>
    </source>
</evidence>